<evidence type="ECO:0000313" key="2">
    <source>
        <dbReference type="EMBL" id="ANP71469.1"/>
    </source>
</evidence>
<keyword evidence="1" id="KW-0812">Transmembrane</keyword>
<feature type="transmembrane region" description="Helical" evidence="1">
    <location>
        <begin position="107"/>
        <end position="125"/>
    </location>
</feature>
<protein>
    <submittedName>
        <fullName evidence="2">Uncharacterized protein</fullName>
    </submittedName>
</protein>
<keyword evidence="3" id="KW-1185">Reference proteome</keyword>
<evidence type="ECO:0000256" key="1">
    <source>
        <dbReference type="SAM" id="Phobius"/>
    </source>
</evidence>
<evidence type="ECO:0000313" key="3">
    <source>
        <dbReference type="Proteomes" id="UP000092582"/>
    </source>
</evidence>
<dbReference type="KEGG" id="cart:PA27867_0500"/>
<dbReference type="AlphaFoldDB" id="A0A1B1BFV8"/>
<sequence length="381" mass="40856">MKDLERTQQQMDPALSLDSRVATLSLAGMALAWSVGLTILSIAATGAWEPRVWAVALLATATIVVARETAPLRAPFTAQAHLVVHVLACTAYLLYTNGSEGSAASRWLPWIPIALSLLIVAMCRYRPPREILGAGLLSTSAIALATMPLVAAPMPLHGAPGGALVLTAVLPVMTASVAAACYSRILVANSERWKAQAGYSSAALEPALLSDIERVMYRERVNALSGEAFPFLRRVLDADSISAADRDTARDIAARIRSAMVHEVDRTWLQAAVDSGPTGVHAPVVDDPDACAPMMSGTQRAALRTLISSLGASPRLDRFTISIRATDGTCRGEVWARFRAPYRPPRRRRNADLAVLRVAFSEVTVSTPADQLIVRFSFDHA</sequence>
<accession>A0A1B1BFV8</accession>
<dbReference type="EMBL" id="CP016282">
    <property type="protein sequence ID" value="ANP71469.1"/>
    <property type="molecule type" value="Genomic_DNA"/>
</dbReference>
<reference evidence="2 3" key="1">
    <citation type="submission" date="2016-06" db="EMBL/GenBank/DDBJ databases">
        <title>Genome sequencing of Cryobacterium arcticum PAMC 27867.</title>
        <authorList>
            <person name="Lee J."/>
            <person name="Kim O.-S."/>
        </authorList>
    </citation>
    <scope>NUCLEOTIDE SEQUENCE [LARGE SCALE GENOMIC DNA]</scope>
    <source>
        <strain evidence="2 3">PAMC 27867</strain>
    </source>
</reference>
<gene>
    <name evidence="2" type="ORF">PA27867_0500</name>
</gene>
<feature type="transmembrane region" description="Helical" evidence="1">
    <location>
        <begin position="132"/>
        <end position="151"/>
    </location>
</feature>
<dbReference type="Proteomes" id="UP000092582">
    <property type="component" value="Chromosome 1"/>
</dbReference>
<organism evidence="2 3">
    <name type="scientific">Cryobacterium arcticum</name>
    <dbReference type="NCBI Taxonomy" id="670052"/>
    <lineage>
        <taxon>Bacteria</taxon>
        <taxon>Bacillati</taxon>
        <taxon>Actinomycetota</taxon>
        <taxon>Actinomycetes</taxon>
        <taxon>Micrococcales</taxon>
        <taxon>Microbacteriaceae</taxon>
        <taxon>Cryobacterium</taxon>
    </lineage>
</organism>
<feature type="transmembrane region" description="Helical" evidence="1">
    <location>
        <begin position="21"/>
        <end position="44"/>
    </location>
</feature>
<dbReference type="STRING" id="670052.PA27867_0500"/>
<keyword evidence="1" id="KW-0472">Membrane</keyword>
<feature type="transmembrane region" description="Helical" evidence="1">
    <location>
        <begin position="163"/>
        <end position="187"/>
    </location>
</feature>
<name>A0A1B1BFV8_9MICO</name>
<keyword evidence="1" id="KW-1133">Transmembrane helix</keyword>
<proteinExistence type="predicted"/>